<protein>
    <submittedName>
        <fullName evidence="1">Uncharacterized protein</fullName>
    </submittedName>
</protein>
<keyword evidence="2" id="KW-1185">Reference proteome</keyword>
<accession>A0A329QJD6</accession>
<sequence>MLAAIHAEYAPKFSVAEGPAKGLVDLGAVSGGVAVDAFDVDPQQDVDGVIRPLRDLRGVGVGVEPG</sequence>
<gene>
    <name evidence="1" type="ORF">DPM12_14220</name>
</gene>
<evidence type="ECO:0000313" key="2">
    <source>
        <dbReference type="Proteomes" id="UP000250462"/>
    </source>
</evidence>
<reference evidence="1 2" key="1">
    <citation type="submission" date="2018-06" db="EMBL/GenBank/DDBJ databases">
        <title>Phytoactinopolyspora halophila sp. nov., a novel halophilic actinomycete isolated from a saline soil in China.</title>
        <authorList>
            <person name="Tang S.-K."/>
        </authorList>
    </citation>
    <scope>NUCLEOTIDE SEQUENCE [LARGE SCALE GENOMIC DNA]</scope>
    <source>
        <strain evidence="1 2">YIM 96934</strain>
    </source>
</reference>
<dbReference type="AlphaFoldDB" id="A0A329QJD6"/>
<organism evidence="1 2">
    <name type="scientific">Phytoactinopolyspora halophila</name>
    <dbReference type="NCBI Taxonomy" id="1981511"/>
    <lineage>
        <taxon>Bacteria</taxon>
        <taxon>Bacillati</taxon>
        <taxon>Actinomycetota</taxon>
        <taxon>Actinomycetes</taxon>
        <taxon>Jiangellales</taxon>
        <taxon>Jiangellaceae</taxon>
        <taxon>Phytoactinopolyspora</taxon>
    </lineage>
</organism>
<dbReference type="Proteomes" id="UP000250462">
    <property type="component" value="Unassembled WGS sequence"/>
</dbReference>
<dbReference type="EMBL" id="QMIG01000015">
    <property type="protein sequence ID" value="RAW12547.1"/>
    <property type="molecule type" value="Genomic_DNA"/>
</dbReference>
<name>A0A329QJD6_9ACTN</name>
<proteinExistence type="predicted"/>
<evidence type="ECO:0000313" key="1">
    <source>
        <dbReference type="EMBL" id="RAW12547.1"/>
    </source>
</evidence>
<comment type="caution">
    <text evidence="1">The sequence shown here is derived from an EMBL/GenBank/DDBJ whole genome shotgun (WGS) entry which is preliminary data.</text>
</comment>